<dbReference type="Pfam" id="PF06283">
    <property type="entry name" value="ThuA"/>
    <property type="match status" value="1"/>
</dbReference>
<reference evidence="2 3" key="1">
    <citation type="submission" date="2018-09" db="EMBL/GenBank/DDBJ databases">
        <title>Genomic Encyclopedia of Archaeal and Bacterial Type Strains, Phase II (KMG-II): from individual species to whole genera.</title>
        <authorList>
            <person name="Goeker M."/>
        </authorList>
    </citation>
    <scope>NUCLEOTIDE SEQUENCE [LARGE SCALE GENOMIC DNA]</scope>
    <source>
        <strain evidence="2 3">DSM 13151</strain>
    </source>
</reference>
<feature type="domain" description="ThuA-like" evidence="1">
    <location>
        <begin position="14"/>
        <end position="224"/>
    </location>
</feature>
<proteinExistence type="predicted"/>
<dbReference type="InterPro" id="IPR029010">
    <property type="entry name" value="ThuA-like"/>
</dbReference>
<evidence type="ECO:0000313" key="2">
    <source>
        <dbReference type="EMBL" id="RKD93589.1"/>
    </source>
</evidence>
<dbReference type="PANTHER" id="PTHR40469:SF2">
    <property type="entry name" value="GALACTOSE-BINDING DOMAIN-LIKE SUPERFAMILY PROTEIN"/>
    <property type="match status" value="1"/>
</dbReference>
<name>A0A3R7GGW5_9EURY</name>
<dbReference type="AlphaFoldDB" id="A0A3R7GGW5"/>
<protein>
    <recommendedName>
        <fullName evidence="1">ThuA-like domain-containing protein</fullName>
    </recommendedName>
</protein>
<dbReference type="Gene3D" id="3.40.50.880">
    <property type="match status" value="1"/>
</dbReference>
<dbReference type="PANTHER" id="PTHR40469">
    <property type="entry name" value="SECRETED GLYCOSYL HYDROLASE"/>
    <property type="match status" value="1"/>
</dbReference>
<gene>
    <name evidence="2" type="ORF">ATJ93_3219</name>
</gene>
<dbReference type="EMBL" id="RAPO01000003">
    <property type="protein sequence ID" value="RKD93589.1"/>
    <property type="molecule type" value="Genomic_DNA"/>
</dbReference>
<dbReference type="RefSeq" id="WP_120246030.1">
    <property type="nucleotide sequence ID" value="NZ_RAPO01000003.1"/>
</dbReference>
<accession>A0A3R7GGW5</accession>
<dbReference type="InterPro" id="IPR029062">
    <property type="entry name" value="Class_I_gatase-like"/>
</dbReference>
<dbReference type="OrthoDB" id="307450at2157"/>
<dbReference type="SUPFAM" id="SSF52317">
    <property type="entry name" value="Class I glutamine amidotransferase-like"/>
    <property type="match status" value="1"/>
</dbReference>
<evidence type="ECO:0000259" key="1">
    <source>
        <dbReference type="Pfam" id="PF06283"/>
    </source>
</evidence>
<evidence type="ECO:0000313" key="3">
    <source>
        <dbReference type="Proteomes" id="UP000283805"/>
    </source>
</evidence>
<organism evidence="2 3">
    <name type="scientific">Halopiger aswanensis</name>
    <dbReference type="NCBI Taxonomy" id="148449"/>
    <lineage>
        <taxon>Archaea</taxon>
        <taxon>Methanobacteriati</taxon>
        <taxon>Methanobacteriota</taxon>
        <taxon>Stenosarchaea group</taxon>
        <taxon>Halobacteria</taxon>
        <taxon>Halobacteriales</taxon>
        <taxon>Natrialbaceae</taxon>
        <taxon>Halopiger</taxon>
    </lineage>
</organism>
<sequence>MTNALLIGENTFPFHKIDEKGPELVDAVGDTADVTTTTDRDELAALPDSEYDLLIDYLTDSTLTDDQQAGLLEFVRAGGGYLGVHCAADLQSTEPSDPDADDVLEKRDEPVPGLRSLLGGHFLDHPEQAEFGVDIVADHPVTEGVADFSVHDEPYQVDADEGAESDLTVLARMDHPDPDFEDYPIAWVRTEGDGRVCYVSIGHTDEALQSAGFRGLLRNAIAWTTAEA</sequence>
<dbReference type="Proteomes" id="UP000283805">
    <property type="component" value="Unassembled WGS sequence"/>
</dbReference>
<keyword evidence="3" id="KW-1185">Reference proteome</keyword>
<comment type="caution">
    <text evidence="2">The sequence shown here is derived from an EMBL/GenBank/DDBJ whole genome shotgun (WGS) entry which is preliminary data.</text>
</comment>